<dbReference type="PANTHER" id="PTHR43583">
    <property type="entry name" value="2-IMINOACETATE SYNTHASE"/>
    <property type="match status" value="1"/>
</dbReference>
<dbReference type="STRING" id="335543.Sfum_1841"/>
<dbReference type="GO" id="GO:0051539">
    <property type="term" value="F:4 iron, 4 sulfur cluster binding"/>
    <property type="evidence" value="ECO:0007669"/>
    <property type="project" value="UniProtKB-KW"/>
</dbReference>
<dbReference type="InterPro" id="IPR007197">
    <property type="entry name" value="rSAM"/>
</dbReference>
<comment type="cofactor">
    <cofactor evidence="1">
        <name>[4Fe-4S] cluster</name>
        <dbReference type="ChEBI" id="CHEBI:49883"/>
    </cofactor>
</comment>
<keyword evidence="3" id="KW-0949">S-adenosyl-L-methionine</keyword>
<name>A0LJC4_SYNFM</name>
<dbReference type="EMBL" id="CP000478">
    <property type="protein sequence ID" value="ABK17526.1"/>
    <property type="molecule type" value="Genomic_DNA"/>
</dbReference>
<evidence type="ECO:0000256" key="6">
    <source>
        <dbReference type="ARBA" id="ARBA00023014"/>
    </source>
</evidence>
<evidence type="ECO:0000256" key="1">
    <source>
        <dbReference type="ARBA" id="ARBA00001966"/>
    </source>
</evidence>
<keyword evidence="2" id="KW-0004">4Fe-4S</keyword>
<comment type="cofactor">
    <cofactor evidence="7">
        <name>[2Fe-2S] cluster</name>
        <dbReference type="ChEBI" id="CHEBI:190135"/>
    </cofactor>
</comment>
<keyword evidence="4" id="KW-0479">Metal-binding</keyword>
<dbReference type="PANTHER" id="PTHR43583:SF2">
    <property type="entry name" value="THIAZOLE BIOSYNTHESIS PROTEIN"/>
    <property type="match status" value="1"/>
</dbReference>
<evidence type="ECO:0000313" key="9">
    <source>
        <dbReference type="EMBL" id="ABK17526.1"/>
    </source>
</evidence>
<dbReference type="PROSITE" id="PS51918">
    <property type="entry name" value="RADICAL_SAM"/>
    <property type="match status" value="1"/>
</dbReference>
<dbReference type="HOGENOM" id="CLU_046249_0_0_7"/>
<dbReference type="Gene3D" id="3.20.20.70">
    <property type="entry name" value="Aldolase class I"/>
    <property type="match status" value="1"/>
</dbReference>
<dbReference type="SFLD" id="SFLDF00319">
    <property type="entry name" value="Fe_hydrogenase_maturase_(HydG"/>
    <property type="match status" value="1"/>
</dbReference>
<dbReference type="InterPro" id="IPR006638">
    <property type="entry name" value="Elp3/MiaA/NifB-like_rSAM"/>
</dbReference>
<evidence type="ECO:0000256" key="3">
    <source>
        <dbReference type="ARBA" id="ARBA00022691"/>
    </source>
</evidence>
<evidence type="ECO:0000256" key="2">
    <source>
        <dbReference type="ARBA" id="ARBA00022485"/>
    </source>
</evidence>
<keyword evidence="5" id="KW-0408">Iron</keyword>
<evidence type="ECO:0000256" key="5">
    <source>
        <dbReference type="ARBA" id="ARBA00023004"/>
    </source>
</evidence>
<dbReference type="SFLD" id="SFLDG01060">
    <property type="entry name" value="BATS_domain_containing"/>
    <property type="match status" value="1"/>
</dbReference>
<dbReference type="Proteomes" id="UP000001784">
    <property type="component" value="Chromosome"/>
</dbReference>
<dbReference type="CDD" id="cd01335">
    <property type="entry name" value="Radical_SAM"/>
    <property type="match status" value="1"/>
</dbReference>
<dbReference type="Pfam" id="PF04055">
    <property type="entry name" value="Radical_SAM"/>
    <property type="match status" value="1"/>
</dbReference>
<evidence type="ECO:0000259" key="8">
    <source>
        <dbReference type="PROSITE" id="PS51918"/>
    </source>
</evidence>
<dbReference type="SMART" id="SM00876">
    <property type="entry name" value="BATS"/>
    <property type="match status" value="1"/>
</dbReference>
<evidence type="ECO:0000313" key="10">
    <source>
        <dbReference type="Proteomes" id="UP000001784"/>
    </source>
</evidence>
<accession>A0LJC4</accession>
<proteinExistence type="predicted"/>
<dbReference type="AlphaFoldDB" id="A0LJC4"/>
<dbReference type="InterPro" id="IPR058240">
    <property type="entry name" value="rSAM_sf"/>
</dbReference>
<dbReference type="GO" id="GO:0042364">
    <property type="term" value="P:water-soluble vitamin biosynthetic process"/>
    <property type="evidence" value="ECO:0007669"/>
    <property type="project" value="UniProtKB-ARBA"/>
</dbReference>
<dbReference type="SFLD" id="SFLDG01081">
    <property type="entry name" value="cleavage_of_the_Ca-Cb_bond_in"/>
    <property type="match status" value="1"/>
</dbReference>
<dbReference type="InterPro" id="IPR010722">
    <property type="entry name" value="BATS_dom"/>
</dbReference>
<dbReference type="KEGG" id="sfu:Sfum_1841"/>
<dbReference type="InterPro" id="IPR024007">
    <property type="entry name" value="FeFe-hyd_mat_HydG"/>
</dbReference>
<dbReference type="GO" id="GO:0044272">
    <property type="term" value="P:sulfur compound biosynthetic process"/>
    <property type="evidence" value="ECO:0007669"/>
    <property type="project" value="UniProtKB-ARBA"/>
</dbReference>
<organism evidence="9 10">
    <name type="scientific">Syntrophobacter fumaroxidans (strain DSM 10017 / MPOB)</name>
    <dbReference type="NCBI Taxonomy" id="335543"/>
    <lineage>
        <taxon>Bacteria</taxon>
        <taxon>Pseudomonadati</taxon>
        <taxon>Thermodesulfobacteriota</taxon>
        <taxon>Syntrophobacteria</taxon>
        <taxon>Syntrophobacterales</taxon>
        <taxon>Syntrophobacteraceae</taxon>
        <taxon>Syntrophobacter</taxon>
    </lineage>
</organism>
<dbReference type="InterPro" id="IPR034428">
    <property type="entry name" value="ThiH/NoCL/HydG-like"/>
</dbReference>
<evidence type="ECO:0000256" key="4">
    <source>
        <dbReference type="ARBA" id="ARBA00022723"/>
    </source>
</evidence>
<keyword evidence="10" id="KW-1185">Reference proteome</keyword>
<dbReference type="InParanoid" id="A0LJC4"/>
<sequence length="490" mass="55071">MPARSSLCRRETVLNVNARAGSMDHSTQGGAFIDERVIFQTLEGLGPVADPVHVREILAKARELKGLNPEEVAVLTVVTDRGLLEELFTAARFIKETIYGPRIVLFAPLYISNLCHNECLYCAFRASNREVHRRALNQDEIANEIKLLVEQGHKRVLVVSGESYPREDGFDYIIKSIETVYKTRSGPGEIRRVNVNLAPCTVEQFKQLKAAGIGTFQLFQETYHRRTYDVMHPGGRKRDYDWRVTAFDRAMRGGIDDVGMGLLFGLYDWRFEVLALLQHARHLEEVFGVGPHTISVPRMEPAVGSEIAANPPRPVSDDDFLKIVAILRMAVPYTGMIMSTRETPETRRATLALGISQISAGSRTNPGGYSDGVQETDAQFQLGDHRPLNEVIRDLADMGYIPSFCTACYRLGRTGHDFMELAKPGDIKYRCDPNALSTFLEYLLDYASPDTVAAGERLIEKQLARMDDRLRRTASKMLDKVRGGRRDVYI</sequence>
<dbReference type="GO" id="GO:0046872">
    <property type="term" value="F:metal ion binding"/>
    <property type="evidence" value="ECO:0007669"/>
    <property type="project" value="UniProtKB-KW"/>
</dbReference>
<feature type="domain" description="Radical SAM core" evidence="8">
    <location>
        <begin position="99"/>
        <end position="333"/>
    </location>
</feature>
<dbReference type="SUPFAM" id="SSF102114">
    <property type="entry name" value="Radical SAM enzymes"/>
    <property type="match status" value="1"/>
</dbReference>
<keyword evidence="6" id="KW-0411">Iron-sulfur</keyword>
<protein>
    <submittedName>
        <fullName evidence="9">Biotin and thiamin synthesis associated</fullName>
    </submittedName>
</protein>
<dbReference type="SMART" id="SM00729">
    <property type="entry name" value="Elp3"/>
    <property type="match status" value="1"/>
</dbReference>
<dbReference type="SFLD" id="SFLDS00029">
    <property type="entry name" value="Radical_SAM"/>
    <property type="match status" value="1"/>
</dbReference>
<dbReference type="Pfam" id="PF06968">
    <property type="entry name" value="BATS"/>
    <property type="match status" value="1"/>
</dbReference>
<gene>
    <name evidence="9" type="ordered locus">Sfum_1841</name>
</gene>
<dbReference type="GO" id="GO:0003824">
    <property type="term" value="F:catalytic activity"/>
    <property type="evidence" value="ECO:0007669"/>
    <property type="project" value="InterPro"/>
</dbReference>
<dbReference type="NCBIfam" id="TIGR03955">
    <property type="entry name" value="rSAM_HydG"/>
    <property type="match status" value="1"/>
</dbReference>
<reference evidence="9 10" key="1">
    <citation type="submission" date="2006-10" db="EMBL/GenBank/DDBJ databases">
        <title>Complete sequence of Syntrophobacter fumaroxidans MPOB.</title>
        <authorList>
            <consortium name="US DOE Joint Genome Institute"/>
            <person name="Copeland A."/>
            <person name="Lucas S."/>
            <person name="Lapidus A."/>
            <person name="Barry K."/>
            <person name="Detter J.C."/>
            <person name="Glavina del Rio T."/>
            <person name="Hammon N."/>
            <person name="Israni S."/>
            <person name="Pitluck S."/>
            <person name="Goltsman E.G."/>
            <person name="Martinez M."/>
            <person name="Schmutz J."/>
            <person name="Larimer F."/>
            <person name="Land M."/>
            <person name="Hauser L."/>
            <person name="Kyrpides N."/>
            <person name="Kim E."/>
            <person name="Boone D.R."/>
            <person name="Brockman F."/>
            <person name="Culley D."/>
            <person name="Ferry J."/>
            <person name="Gunsalus R."/>
            <person name="McInerney M.J."/>
            <person name="Morrison M."/>
            <person name="Plugge C."/>
            <person name="Rohlin L."/>
            <person name="Scholten J."/>
            <person name="Sieber J."/>
            <person name="Stams A.J.M."/>
            <person name="Worm P."/>
            <person name="Henstra A.M."/>
            <person name="Richardson P."/>
        </authorList>
    </citation>
    <scope>NUCLEOTIDE SEQUENCE [LARGE SCALE GENOMIC DNA]</scope>
    <source>
        <strain evidence="10">DSM 10017 / MPOB</strain>
    </source>
</reference>
<dbReference type="eggNOG" id="COG0502">
    <property type="taxonomic scope" value="Bacteria"/>
</dbReference>
<dbReference type="InterPro" id="IPR013785">
    <property type="entry name" value="Aldolase_TIM"/>
</dbReference>
<evidence type="ECO:0000256" key="7">
    <source>
        <dbReference type="ARBA" id="ARBA00034078"/>
    </source>
</evidence>